<name>A0A377Z198_KLEPO</name>
<dbReference type="Proteomes" id="UP000254487">
    <property type="component" value="Unassembled WGS sequence"/>
</dbReference>
<dbReference type="GO" id="GO:0002161">
    <property type="term" value="F:aminoacyl-tRNA deacylase activity"/>
    <property type="evidence" value="ECO:0007669"/>
    <property type="project" value="InterPro"/>
</dbReference>
<dbReference type="GO" id="GO:0004827">
    <property type="term" value="F:proline-tRNA ligase activity"/>
    <property type="evidence" value="ECO:0007669"/>
    <property type="project" value="UniProtKB-EC"/>
</dbReference>
<dbReference type="EC" id="6.1.1.15" evidence="1"/>
<accession>A0A377Z198</accession>
<evidence type="ECO:0000313" key="2">
    <source>
        <dbReference type="Proteomes" id="UP000254487"/>
    </source>
</evidence>
<evidence type="ECO:0000313" key="1">
    <source>
        <dbReference type="EMBL" id="STU58566.1"/>
    </source>
</evidence>
<reference evidence="1 2" key="1">
    <citation type="submission" date="2018-06" db="EMBL/GenBank/DDBJ databases">
        <authorList>
            <consortium name="Pathogen Informatics"/>
            <person name="Doyle S."/>
        </authorList>
    </citation>
    <scope>NUCLEOTIDE SEQUENCE [LARGE SCALE GENOMIC DNA]</scope>
    <source>
        <strain evidence="1 2">NCTC10313</strain>
    </source>
</reference>
<dbReference type="SUPFAM" id="SSF55826">
    <property type="entry name" value="YbaK/ProRS associated domain"/>
    <property type="match status" value="1"/>
</dbReference>
<dbReference type="EMBL" id="UGLW01000003">
    <property type="protein sequence ID" value="STU58566.1"/>
    <property type="molecule type" value="Genomic_DNA"/>
</dbReference>
<dbReference type="Gene3D" id="3.90.960.10">
    <property type="entry name" value="YbaK/aminoacyl-tRNA synthetase-associated domain"/>
    <property type="match status" value="1"/>
</dbReference>
<organism evidence="1 2">
    <name type="scientific">Klebsiella pneumoniae subsp. ozaenae</name>
    <dbReference type="NCBI Taxonomy" id="574"/>
    <lineage>
        <taxon>Bacteria</taxon>
        <taxon>Pseudomonadati</taxon>
        <taxon>Pseudomonadota</taxon>
        <taxon>Gammaproteobacteria</taxon>
        <taxon>Enterobacterales</taxon>
        <taxon>Enterobacteriaceae</taxon>
        <taxon>Klebsiella/Raoultella group</taxon>
        <taxon>Klebsiella</taxon>
        <taxon>Klebsiella pneumoniae complex</taxon>
    </lineage>
</organism>
<keyword evidence="1" id="KW-0030">Aminoacyl-tRNA synthetase</keyword>
<sequence length="107" mass="11692">MLAQSGEDDVIFSDSSDYAANIEFAEAVAPKEPRAAATQEIPWSIRRTPKPSPSWWSSSTCRSKKTVKTLLVKAVEDSASPLVALLVRGDHELNEVKAEKLPQSPAR</sequence>
<dbReference type="InterPro" id="IPR036754">
    <property type="entry name" value="YbaK/aa-tRNA-synt-asso_dom_sf"/>
</dbReference>
<dbReference type="AlphaFoldDB" id="A0A377Z198"/>
<keyword evidence="1" id="KW-0436">Ligase</keyword>
<proteinExistence type="predicted"/>
<gene>
    <name evidence="1" type="primary">proS_3</name>
    <name evidence="1" type="ORF">NCTC10313_01606</name>
</gene>
<protein>
    <submittedName>
        <fullName evidence="1">Prolyl-tRNA synthetase</fullName>
        <ecNumber evidence="1">6.1.1.15</ecNumber>
    </submittedName>
</protein>